<dbReference type="InterPro" id="IPR053013">
    <property type="entry name" value="LAT"/>
</dbReference>
<protein>
    <recommendedName>
        <fullName evidence="1">LYC1 C-terminal domain-containing protein</fullName>
    </recommendedName>
</protein>
<dbReference type="Proteomes" id="UP000279236">
    <property type="component" value="Unassembled WGS sequence"/>
</dbReference>
<dbReference type="GeneID" id="39588246"/>
<dbReference type="OrthoDB" id="2020070at2759"/>
<dbReference type="AlphaFoldDB" id="A0A427XDZ6"/>
<feature type="domain" description="LYC1 C-terminal" evidence="1">
    <location>
        <begin position="210"/>
        <end position="371"/>
    </location>
</feature>
<dbReference type="PANTHER" id="PTHR34815:SF2">
    <property type="entry name" value="N-ACETYLTRANSFERASE DOMAIN-CONTAINING PROTEIN"/>
    <property type="match status" value="1"/>
</dbReference>
<dbReference type="Pfam" id="PF22998">
    <property type="entry name" value="GNAT_LYC1-like"/>
    <property type="match status" value="1"/>
</dbReference>
<evidence type="ECO:0000259" key="1">
    <source>
        <dbReference type="Pfam" id="PF22998"/>
    </source>
</evidence>
<gene>
    <name evidence="2" type="ORF">EHS24_003703</name>
</gene>
<keyword evidence="3" id="KW-1185">Reference proteome</keyword>
<proteinExistence type="predicted"/>
<name>A0A427XDZ6_9TREE</name>
<dbReference type="PANTHER" id="PTHR34815">
    <property type="entry name" value="LYSINE ACETYLTRANSFERASE"/>
    <property type="match status" value="1"/>
</dbReference>
<dbReference type="RefSeq" id="XP_028472223.1">
    <property type="nucleotide sequence ID" value="XM_028619354.1"/>
</dbReference>
<organism evidence="2 3">
    <name type="scientific">Apiotrichum porosum</name>
    <dbReference type="NCBI Taxonomy" id="105984"/>
    <lineage>
        <taxon>Eukaryota</taxon>
        <taxon>Fungi</taxon>
        <taxon>Dikarya</taxon>
        <taxon>Basidiomycota</taxon>
        <taxon>Agaricomycotina</taxon>
        <taxon>Tremellomycetes</taxon>
        <taxon>Trichosporonales</taxon>
        <taxon>Trichosporonaceae</taxon>
        <taxon>Apiotrichum</taxon>
    </lineage>
</organism>
<sequence>MDLSAITIVRATPAQAKRTLDIHHPFWGVPRNFSLERYYEVEESLNHPEQPWAKHGEWTGYTTWALVPRDDPETLDLLASCETYKRHALVLAPGETEPKDEVSYGIASVFCNPTHRGNAYPRHLLSLLHYVLAQPTSLPPFPAAWGAPPTIPGFGNAAFSVLYSDVGPTYYTRCTKGDSGAGWMPHNPGKRVWDVPGADETVDWRDYDGEWVDYAGLEKLGAIGSERIRKNLPAKGDTSKTRMAILPDGGWFQNAPTRYQLSNNARPDAKFGLVLPACASGEQPFLVWGFDKEGKRMVVGHASGNVPWSAVVAAAKHEGCTSIESWADYGWDEQASAFEHMTEKSIPALAAYTLGEDAKIEWLHNEKYPWM</sequence>
<dbReference type="EMBL" id="RSCE01000018">
    <property type="protein sequence ID" value="RSH77076.1"/>
    <property type="molecule type" value="Genomic_DNA"/>
</dbReference>
<evidence type="ECO:0000313" key="3">
    <source>
        <dbReference type="Proteomes" id="UP000279236"/>
    </source>
</evidence>
<reference evidence="2 3" key="1">
    <citation type="submission" date="2018-11" db="EMBL/GenBank/DDBJ databases">
        <title>Genome sequence of Apiotrichum porosum DSM 27194.</title>
        <authorList>
            <person name="Aliyu H."/>
            <person name="Gorte O."/>
            <person name="Ochsenreither K."/>
        </authorList>
    </citation>
    <scope>NUCLEOTIDE SEQUENCE [LARGE SCALE GENOMIC DNA]</scope>
    <source>
        <strain evidence="2 3">DSM 27194</strain>
    </source>
</reference>
<evidence type="ECO:0000313" key="2">
    <source>
        <dbReference type="EMBL" id="RSH77076.1"/>
    </source>
</evidence>
<comment type="caution">
    <text evidence="2">The sequence shown here is derived from an EMBL/GenBank/DDBJ whole genome shotgun (WGS) entry which is preliminary data.</text>
</comment>
<dbReference type="InterPro" id="IPR055100">
    <property type="entry name" value="GNAT_LYC1-like"/>
</dbReference>
<accession>A0A427XDZ6</accession>
<dbReference type="STRING" id="105984.A0A427XDZ6"/>